<organism evidence="3 4">
    <name type="scientific">Paenisporosarcina quisquiliarum</name>
    <dbReference type="NCBI Taxonomy" id="365346"/>
    <lineage>
        <taxon>Bacteria</taxon>
        <taxon>Bacillati</taxon>
        <taxon>Bacillota</taxon>
        <taxon>Bacilli</taxon>
        <taxon>Bacillales</taxon>
        <taxon>Caryophanaceae</taxon>
        <taxon>Paenisporosarcina</taxon>
    </lineage>
</organism>
<dbReference type="EMBL" id="JAMKBJ010000016">
    <property type="protein sequence ID" value="MCZ8538371.1"/>
    <property type="molecule type" value="Genomic_DNA"/>
</dbReference>
<evidence type="ECO:0000256" key="1">
    <source>
        <dbReference type="SAM" id="Coils"/>
    </source>
</evidence>
<protein>
    <submittedName>
        <fullName evidence="3">Uncharacterized protein</fullName>
    </submittedName>
</protein>
<evidence type="ECO:0000313" key="3">
    <source>
        <dbReference type="EMBL" id="MCZ8538371.1"/>
    </source>
</evidence>
<accession>A0A9X3LJV6</accession>
<feature type="transmembrane region" description="Helical" evidence="2">
    <location>
        <begin position="100"/>
        <end position="126"/>
    </location>
</feature>
<keyword evidence="2" id="KW-0812">Transmembrane</keyword>
<reference evidence="3" key="1">
    <citation type="submission" date="2022-05" db="EMBL/GenBank/DDBJ databases">
        <authorList>
            <person name="Colautti A."/>
            <person name="Iacumin L."/>
        </authorList>
    </citation>
    <scope>NUCLEOTIDE SEQUENCE</scope>
    <source>
        <strain evidence="3">SK 55</strain>
    </source>
</reference>
<proteinExistence type="predicted"/>
<feature type="transmembrane region" description="Helical" evidence="2">
    <location>
        <begin position="312"/>
        <end position="333"/>
    </location>
</feature>
<keyword evidence="1" id="KW-0175">Coiled coil</keyword>
<feature type="transmembrane region" description="Helical" evidence="2">
    <location>
        <begin position="166"/>
        <end position="188"/>
    </location>
</feature>
<dbReference type="Proteomes" id="UP001152173">
    <property type="component" value="Unassembled WGS sequence"/>
</dbReference>
<keyword evidence="2" id="KW-1133">Transmembrane helix</keyword>
<feature type="transmembrane region" description="Helical" evidence="2">
    <location>
        <begin position="138"/>
        <end position="160"/>
    </location>
</feature>
<name>A0A9X3LJV6_9BACL</name>
<feature type="coiled-coil region" evidence="1">
    <location>
        <begin position="190"/>
        <end position="241"/>
    </location>
</feature>
<gene>
    <name evidence="3" type="ORF">M9R32_14335</name>
</gene>
<keyword evidence="2" id="KW-0472">Membrane</keyword>
<sequence>MSIIKNLLTFGAYGRIEDSMKEYNKVKNRYNSRLHEMKSKSHEVNAVLEAVVRVKVEALNNLNSFNEFSVDNIEGSLSNSHKFKSPYFRQINQTLQNGQLALTATAGAVVGTTAGVGTALATWGLVSTFGAASTGTAISTLSGVAATNATLALLGGGAVATGGGGIIAGATLLGGIVAIPALVALGVFSHFSAKKKVAEIESAIRKMERQMYTIEKNIIRLKEIKKRSNKLIRLIKRKSKNLKYELNISTRIIDGEMKKFTSFYHQIRRVILRRNTLKLASEVSVLIETPIFNEDTEKVLINKVASRIKGPFYKMLAGFIIMLAVYIFAMPYLKNTSIHSISQINWVNNLTDNVKEVVNFIDKKKNGNLTSTNNINEPEEEINHQLIEDNVVSIIVTKNYGETEILNVELIFIPGETMNEVLQKHKDELELEVKDNRIFSIKGVKHNLNGSERWLAQITDVDGFPVDSISSELKNGDVIELDLH</sequence>
<dbReference type="RefSeq" id="WP_269927442.1">
    <property type="nucleotide sequence ID" value="NZ_JAMKBJ010000016.1"/>
</dbReference>
<comment type="caution">
    <text evidence="3">The sequence shown here is derived from an EMBL/GenBank/DDBJ whole genome shotgun (WGS) entry which is preliminary data.</text>
</comment>
<evidence type="ECO:0000256" key="2">
    <source>
        <dbReference type="SAM" id="Phobius"/>
    </source>
</evidence>
<dbReference type="AlphaFoldDB" id="A0A9X3LJV6"/>
<evidence type="ECO:0000313" key="4">
    <source>
        <dbReference type="Proteomes" id="UP001152173"/>
    </source>
</evidence>
<keyword evidence="4" id="KW-1185">Reference proteome</keyword>